<feature type="domain" description="Response regulatory" evidence="15">
    <location>
        <begin position="3"/>
        <end position="119"/>
    </location>
</feature>
<organism evidence="17 18">
    <name type="scientific">Pontivivens marinum</name>
    <dbReference type="NCBI Taxonomy" id="1690039"/>
    <lineage>
        <taxon>Bacteria</taxon>
        <taxon>Pseudomonadati</taxon>
        <taxon>Pseudomonadota</taxon>
        <taxon>Alphaproteobacteria</taxon>
        <taxon>Rhodobacterales</taxon>
        <taxon>Paracoccaceae</taxon>
        <taxon>Pontivivens</taxon>
    </lineage>
</organism>
<dbReference type="InterPro" id="IPR001789">
    <property type="entry name" value="Sig_transdc_resp-reg_receiver"/>
</dbReference>
<sequence>MAKVLVVEDEQALSELLNYNLTKEGFDVALAMDGDDALYMVEEDAPDIILLDWMLPNVSGVEICRQLRARTQTRDIPIIMLTARGEEEDRVRGLETGADDYMTKPFSMTELVARMRAVLRRARPGVAGDVASFADITLDRETCRVRRGKRDVHLGPTEFRLLDVLMQRPGRVFSREQLLDRVWGHDVYVEIRTVDVHVGRLRKALNRRGEQDPVRTVRSAGYALDETYSTVAQARAS</sequence>
<evidence type="ECO:0000256" key="5">
    <source>
        <dbReference type="ARBA" id="ARBA00022553"/>
    </source>
</evidence>
<feature type="modified residue" description="4-aspartylphosphate" evidence="13">
    <location>
        <position position="52"/>
    </location>
</feature>
<dbReference type="PROSITE" id="PS50110">
    <property type="entry name" value="RESPONSE_REGULATORY"/>
    <property type="match status" value="1"/>
</dbReference>
<evidence type="ECO:0000313" key="17">
    <source>
        <dbReference type="EMBL" id="SOH94779.1"/>
    </source>
</evidence>
<evidence type="ECO:0000256" key="3">
    <source>
        <dbReference type="ARBA" id="ARBA00022448"/>
    </source>
</evidence>
<dbReference type="Pfam" id="PF00486">
    <property type="entry name" value="Trans_reg_C"/>
    <property type="match status" value="1"/>
</dbReference>
<dbReference type="SMART" id="SM00862">
    <property type="entry name" value="Trans_reg_C"/>
    <property type="match status" value="1"/>
</dbReference>
<dbReference type="GO" id="GO:0000156">
    <property type="term" value="F:phosphorelay response regulator activity"/>
    <property type="evidence" value="ECO:0007669"/>
    <property type="project" value="InterPro"/>
</dbReference>
<evidence type="ECO:0000256" key="10">
    <source>
        <dbReference type="ARBA" id="ARBA00023159"/>
    </source>
</evidence>
<dbReference type="InterPro" id="IPR039420">
    <property type="entry name" value="WalR-like"/>
</dbReference>
<dbReference type="OrthoDB" id="9802426at2"/>
<dbReference type="FunFam" id="3.40.50.2300:FF:000001">
    <property type="entry name" value="DNA-binding response regulator PhoB"/>
    <property type="match status" value="1"/>
</dbReference>
<dbReference type="GO" id="GO:0006817">
    <property type="term" value="P:phosphate ion transport"/>
    <property type="evidence" value="ECO:0007669"/>
    <property type="project" value="UniProtKB-KW"/>
</dbReference>
<gene>
    <name evidence="17" type="ORF">SAMN06273572_105203</name>
</gene>
<evidence type="ECO:0000259" key="15">
    <source>
        <dbReference type="PROSITE" id="PS50110"/>
    </source>
</evidence>
<dbReference type="CDD" id="cd17618">
    <property type="entry name" value="REC_OmpR_PhoB"/>
    <property type="match status" value="1"/>
</dbReference>
<dbReference type="CDD" id="cd00383">
    <property type="entry name" value="trans_reg_C"/>
    <property type="match status" value="1"/>
</dbReference>
<evidence type="ECO:0000256" key="9">
    <source>
        <dbReference type="ARBA" id="ARBA00023125"/>
    </source>
</evidence>
<evidence type="ECO:0000256" key="12">
    <source>
        <dbReference type="ARBA" id="ARBA00024735"/>
    </source>
</evidence>
<dbReference type="SUPFAM" id="SSF46894">
    <property type="entry name" value="C-terminal effector domain of the bipartite response regulators"/>
    <property type="match status" value="1"/>
</dbReference>
<evidence type="ECO:0000256" key="13">
    <source>
        <dbReference type="PROSITE-ProRule" id="PRU00169"/>
    </source>
</evidence>
<feature type="DNA-binding region" description="OmpR/PhoB-type" evidence="14">
    <location>
        <begin position="128"/>
        <end position="226"/>
    </location>
</feature>
<dbReference type="Proteomes" id="UP000220034">
    <property type="component" value="Unassembled WGS sequence"/>
</dbReference>
<proteinExistence type="predicted"/>
<dbReference type="Pfam" id="PF00072">
    <property type="entry name" value="Response_reg"/>
    <property type="match status" value="1"/>
</dbReference>
<comment type="function">
    <text evidence="12">This protein is a positive regulator for the phosphate regulon. Transcription of this operon is positively regulated by PhoB and PhoR when phosphate is limited.</text>
</comment>
<accession>A0A2C9CWF7</accession>
<evidence type="ECO:0000256" key="11">
    <source>
        <dbReference type="ARBA" id="ARBA00023163"/>
    </source>
</evidence>
<keyword evidence="9 14" id="KW-0238">DNA-binding</keyword>
<dbReference type="InterPro" id="IPR036388">
    <property type="entry name" value="WH-like_DNA-bd_sf"/>
</dbReference>
<evidence type="ECO:0000256" key="8">
    <source>
        <dbReference type="ARBA" id="ARBA00023015"/>
    </source>
</evidence>
<feature type="domain" description="OmpR/PhoB-type" evidence="16">
    <location>
        <begin position="128"/>
        <end position="226"/>
    </location>
</feature>
<dbReference type="SUPFAM" id="SSF52172">
    <property type="entry name" value="CheY-like"/>
    <property type="match status" value="1"/>
</dbReference>
<dbReference type="RefSeq" id="WP_097930676.1">
    <property type="nucleotide sequence ID" value="NZ_OCTN01000005.1"/>
</dbReference>
<keyword evidence="18" id="KW-1185">Reference proteome</keyword>
<dbReference type="GO" id="GO:0006355">
    <property type="term" value="P:regulation of DNA-templated transcription"/>
    <property type="evidence" value="ECO:0007669"/>
    <property type="project" value="InterPro"/>
</dbReference>
<keyword evidence="6" id="KW-0592">Phosphate transport</keyword>
<dbReference type="GO" id="GO:0032993">
    <property type="term" value="C:protein-DNA complex"/>
    <property type="evidence" value="ECO:0007669"/>
    <property type="project" value="TreeGrafter"/>
</dbReference>
<comment type="subcellular location">
    <subcellularLocation>
        <location evidence="1">Cytoplasm</location>
    </subcellularLocation>
</comment>
<evidence type="ECO:0000256" key="1">
    <source>
        <dbReference type="ARBA" id="ARBA00004496"/>
    </source>
</evidence>
<dbReference type="GO" id="GO:0000976">
    <property type="term" value="F:transcription cis-regulatory region binding"/>
    <property type="evidence" value="ECO:0007669"/>
    <property type="project" value="TreeGrafter"/>
</dbReference>
<dbReference type="PANTHER" id="PTHR48111:SF40">
    <property type="entry name" value="PHOSPHATE REGULON TRANSCRIPTIONAL REGULATORY PROTEIN PHOB"/>
    <property type="match status" value="1"/>
</dbReference>
<evidence type="ECO:0000259" key="16">
    <source>
        <dbReference type="PROSITE" id="PS51755"/>
    </source>
</evidence>
<evidence type="ECO:0000313" key="18">
    <source>
        <dbReference type="Proteomes" id="UP000220034"/>
    </source>
</evidence>
<evidence type="ECO:0000256" key="2">
    <source>
        <dbReference type="ARBA" id="ARBA00013332"/>
    </source>
</evidence>
<protein>
    <recommendedName>
        <fullName evidence="2">Phosphate regulon transcriptional regulatory protein PhoB</fullName>
    </recommendedName>
</protein>
<evidence type="ECO:0000256" key="14">
    <source>
        <dbReference type="PROSITE-ProRule" id="PRU01091"/>
    </source>
</evidence>
<dbReference type="SMART" id="SM00448">
    <property type="entry name" value="REC"/>
    <property type="match status" value="1"/>
</dbReference>
<dbReference type="InterPro" id="IPR001867">
    <property type="entry name" value="OmpR/PhoB-type_DNA-bd"/>
</dbReference>
<keyword evidence="11" id="KW-0804">Transcription</keyword>
<keyword evidence="7" id="KW-0902">Two-component regulatory system</keyword>
<keyword evidence="4" id="KW-0963">Cytoplasm</keyword>
<evidence type="ECO:0000256" key="7">
    <source>
        <dbReference type="ARBA" id="ARBA00023012"/>
    </source>
</evidence>
<dbReference type="InterPro" id="IPR011006">
    <property type="entry name" value="CheY-like_superfamily"/>
</dbReference>
<dbReference type="PROSITE" id="PS51755">
    <property type="entry name" value="OMPR_PHOB"/>
    <property type="match status" value="1"/>
</dbReference>
<keyword evidence="10" id="KW-0010">Activator</keyword>
<dbReference type="InterPro" id="IPR016032">
    <property type="entry name" value="Sig_transdc_resp-reg_C-effctor"/>
</dbReference>
<dbReference type="GO" id="GO:0005829">
    <property type="term" value="C:cytosol"/>
    <property type="evidence" value="ECO:0007669"/>
    <property type="project" value="TreeGrafter"/>
</dbReference>
<dbReference type="InterPro" id="IPR011879">
    <property type="entry name" value="Sig_transdc_resp-reg_PhoB"/>
</dbReference>
<evidence type="ECO:0000256" key="6">
    <source>
        <dbReference type="ARBA" id="ARBA00022592"/>
    </source>
</evidence>
<keyword evidence="5 13" id="KW-0597">Phosphoprotein</keyword>
<dbReference type="NCBIfam" id="TIGR02154">
    <property type="entry name" value="PhoB"/>
    <property type="match status" value="1"/>
</dbReference>
<evidence type="ECO:0000256" key="4">
    <source>
        <dbReference type="ARBA" id="ARBA00022490"/>
    </source>
</evidence>
<dbReference type="Gene3D" id="1.10.10.10">
    <property type="entry name" value="Winged helix-like DNA-binding domain superfamily/Winged helix DNA-binding domain"/>
    <property type="match status" value="1"/>
</dbReference>
<keyword evidence="3" id="KW-0813">Transport</keyword>
<keyword evidence="8" id="KW-0805">Transcription regulation</keyword>
<dbReference type="EMBL" id="OCTN01000005">
    <property type="protein sequence ID" value="SOH94779.1"/>
    <property type="molecule type" value="Genomic_DNA"/>
</dbReference>
<dbReference type="AlphaFoldDB" id="A0A2C9CWF7"/>
<reference evidence="18" key="1">
    <citation type="submission" date="2017-09" db="EMBL/GenBank/DDBJ databases">
        <authorList>
            <person name="Varghese N."/>
            <person name="Submissions S."/>
        </authorList>
    </citation>
    <scope>NUCLEOTIDE SEQUENCE [LARGE SCALE GENOMIC DNA]</scope>
    <source>
        <strain evidence="18">C7</strain>
    </source>
</reference>
<dbReference type="Gene3D" id="3.40.50.2300">
    <property type="match status" value="1"/>
</dbReference>
<name>A0A2C9CWF7_9RHOB</name>
<dbReference type="PANTHER" id="PTHR48111">
    <property type="entry name" value="REGULATOR OF RPOS"/>
    <property type="match status" value="1"/>
</dbReference>
<dbReference type="Gene3D" id="6.10.250.690">
    <property type="match status" value="1"/>
</dbReference>